<evidence type="ECO:0000313" key="7">
    <source>
        <dbReference type="Proteomes" id="UP001320876"/>
    </source>
</evidence>
<name>A0ABT3GD54_9BACT</name>
<dbReference type="RefSeq" id="WP_264485339.1">
    <property type="nucleotide sequence ID" value="NZ_JAPDDT010000001.1"/>
</dbReference>
<dbReference type="InterPro" id="IPR001431">
    <property type="entry name" value="Pept_M16_Zn_BS"/>
</dbReference>
<feature type="domain" description="Peptidase M16 C-terminal" evidence="5">
    <location>
        <begin position="170"/>
        <end position="342"/>
    </location>
</feature>
<dbReference type="InterPro" id="IPR050361">
    <property type="entry name" value="MPP/UQCRC_Complex"/>
</dbReference>
<sequence>MSRARYEMVEMPGGFRLAVATLPQSECAALSIHVPAGSRDDPAGQTGLAHFVEHMVFKGTARRDARAISLETEDVGASLNASTSEDEVIYEARGEAETLPLLADMLSDLVWHAGFPEAEIKLEREVIGEEIVMYRESPSDHIGDLISAALWSPHPLGEPIAGTEKSIARIDRDALAGFRDRHHFRKDVVIAVAGPFSLEEARERLLPHLPSSRALPESIGLDPSKLTAPSHLRETRDTEQLQLALGFRTLGRRDPRRHALRLLGMILGESASSRLFQELREKRGLCYQISCDVNLFAEAGSLEVHAGLAPDSREESLECIFAEIEDLRTNGPRADELARAKRLAVSQTKMAMESTAAHASWIGDCLLQYERLVTPEEVRAEWEKVTAGDVREIAAEMLVDSHRALAEILPD</sequence>
<accession>A0ABT3GD54</accession>
<dbReference type="SUPFAM" id="SSF63411">
    <property type="entry name" value="LuxS/MPP-like metallohydrolase"/>
    <property type="match status" value="2"/>
</dbReference>
<gene>
    <name evidence="6" type="ORF">OKA05_01620</name>
</gene>
<evidence type="ECO:0000256" key="2">
    <source>
        <dbReference type="ARBA" id="ARBA00007261"/>
    </source>
</evidence>
<evidence type="ECO:0000259" key="4">
    <source>
        <dbReference type="Pfam" id="PF00675"/>
    </source>
</evidence>
<keyword evidence="7" id="KW-1185">Reference proteome</keyword>
<dbReference type="PANTHER" id="PTHR11851:SF49">
    <property type="entry name" value="MITOCHONDRIAL-PROCESSING PEPTIDASE SUBUNIT ALPHA"/>
    <property type="match status" value="1"/>
</dbReference>
<evidence type="ECO:0000313" key="6">
    <source>
        <dbReference type="EMBL" id="MCW1921230.1"/>
    </source>
</evidence>
<feature type="domain" description="Peptidase M16 N-terminal" evidence="4">
    <location>
        <begin position="19"/>
        <end position="163"/>
    </location>
</feature>
<dbReference type="InterPro" id="IPR011249">
    <property type="entry name" value="Metalloenz_LuxS/M16"/>
</dbReference>
<dbReference type="Gene3D" id="3.30.830.10">
    <property type="entry name" value="Metalloenzyme, LuxS/M16 peptidase-like"/>
    <property type="match status" value="2"/>
</dbReference>
<dbReference type="Pfam" id="PF05193">
    <property type="entry name" value="Peptidase_M16_C"/>
    <property type="match status" value="1"/>
</dbReference>
<dbReference type="PROSITE" id="PS00143">
    <property type="entry name" value="INSULINASE"/>
    <property type="match status" value="1"/>
</dbReference>
<proteinExistence type="inferred from homology"/>
<protein>
    <submittedName>
        <fullName evidence="6">Insulinase family protein</fullName>
    </submittedName>
</protein>
<comment type="caution">
    <text evidence="6">The sequence shown here is derived from an EMBL/GenBank/DDBJ whole genome shotgun (WGS) entry which is preliminary data.</text>
</comment>
<dbReference type="InterPro" id="IPR007863">
    <property type="entry name" value="Peptidase_M16_C"/>
</dbReference>
<evidence type="ECO:0000259" key="5">
    <source>
        <dbReference type="Pfam" id="PF05193"/>
    </source>
</evidence>
<dbReference type="EMBL" id="JAPDDT010000001">
    <property type="protein sequence ID" value="MCW1921230.1"/>
    <property type="molecule type" value="Genomic_DNA"/>
</dbReference>
<comment type="similarity">
    <text evidence="2 3">Belongs to the peptidase M16 family.</text>
</comment>
<dbReference type="InterPro" id="IPR011765">
    <property type="entry name" value="Pept_M16_N"/>
</dbReference>
<reference evidence="6 7" key="1">
    <citation type="submission" date="2022-10" db="EMBL/GenBank/DDBJ databases">
        <title>Luteolibacter arcticus strain CCTCC AB 2014275, whole genome shotgun sequencing project.</title>
        <authorList>
            <person name="Zhao G."/>
            <person name="Shen L."/>
        </authorList>
    </citation>
    <scope>NUCLEOTIDE SEQUENCE [LARGE SCALE GENOMIC DNA]</scope>
    <source>
        <strain evidence="6 7">CCTCC AB 2014275</strain>
    </source>
</reference>
<evidence type="ECO:0000256" key="3">
    <source>
        <dbReference type="RuleBase" id="RU004447"/>
    </source>
</evidence>
<dbReference type="Proteomes" id="UP001320876">
    <property type="component" value="Unassembled WGS sequence"/>
</dbReference>
<dbReference type="PANTHER" id="PTHR11851">
    <property type="entry name" value="METALLOPROTEASE"/>
    <property type="match status" value="1"/>
</dbReference>
<evidence type="ECO:0000256" key="1">
    <source>
        <dbReference type="ARBA" id="ARBA00001947"/>
    </source>
</evidence>
<comment type="cofactor">
    <cofactor evidence="1">
        <name>Zn(2+)</name>
        <dbReference type="ChEBI" id="CHEBI:29105"/>
    </cofactor>
</comment>
<organism evidence="6 7">
    <name type="scientific">Luteolibacter arcticus</name>
    <dbReference type="NCBI Taxonomy" id="1581411"/>
    <lineage>
        <taxon>Bacteria</taxon>
        <taxon>Pseudomonadati</taxon>
        <taxon>Verrucomicrobiota</taxon>
        <taxon>Verrucomicrobiia</taxon>
        <taxon>Verrucomicrobiales</taxon>
        <taxon>Verrucomicrobiaceae</taxon>
        <taxon>Luteolibacter</taxon>
    </lineage>
</organism>
<dbReference type="Pfam" id="PF00675">
    <property type="entry name" value="Peptidase_M16"/>
    <property type="match status" value="1"/>
</dbReference>